<comment type="caution">
    <text evidence="2">The sequence shown here is derived from an EMBL/GenBank/DDBJ whole genome shotgun (WGS) entry which is preliminary data.</text>
</comment>
<dbReference type="EMBL" id="BLLF01000491">
    <property type="protein sequence ID" value="GFH12324.1"/>
    <property type="molecule type" value="Genomic_DNA"/>
</dbReference>
<feature type="transmembrane region" description="Helical" evidence="1">
    <location>
        <begin position="48"/>
        <end position="71"/>
    </location>
</feature>
<proteinExistence type="predicted"/>
<keyword evidence="1" id="KW-0812">Transmembrane</keyword>
<gene>
    <name evidence="2" type="ORF">HaLaN_07983</name>
</gene>
<keyword evidence="3" id="KW-1185">Reference proteome</keyword>
<accession>A0A699YZZ5</accession>
<evidence type="ECO:0000313" key="3">
    <source>
        <dbReference type="Proteomes" id="UP000485058"/>
    </source>
</evidence>
<dbReference type="Proteomes" id="UP000485058">
    <property type="component" value="Unassembled WGS sequence"/>
</dbReference>
<evidence type="ECO:0000256" key="1">
    <source>
        <dbReference type="SAM" id="Phobius"/>
    </source>
</evidence>
<protein>
    <submittedName>
        <fullName evidence="2">Uncharacterized protein</fullName>
    </submittedName>
</protein>
<sequence length="81" mass="8513">MDAGSYGVWGASWSFWSEYRNTLEGYLEGIAQGGATAKKLLVDPATNIIMDALGGLLSLGGLSTFSLYWAASGKGYSLNLA</sequence>
<keyword evidence="1" id="KW-1133">Transmembrane helix</keyword>
<keyword evidence="1" id="KW-0472">Membrane</keyword>
<organism evidence="2 3">
    <name type="scientific">Haematococcus lacustris</name>
    <name type="common">Green alga</name>
    <name type="synonym">Haematococcus pluvialis</name>
    <dbReference type="NCBI Taxonomy" id="44745"/>
    <lineage>
        <taxon>Eukaryota</taxon>
        <taxon>Viridiplantae</taxon>
        <taxon>Chlorophyta</taxon>
        <taxon>core chlorophytes</taxon>
        <taxon>Chlorophyceae</taxon>
        <taxon>CS clade</taxon>
        <taxon>Chlamydomonadales</taxon>
        <taxon>Haematococcaceae</taxon>
        <taxon>Haematococcus</taxon>
    </lineage>
</organism>
<evidence type="ECO:0000313" key="2">
    <source>
        <dbReference type="EMBL" id="GFH12324.1"/>
    </source>
</evidence>
<dbReference type="AlphaFoldDB" id="A0A699YZZ5"/>
<reference evidence="2 3" key="1">
    <citation type="submission" date="2020-02" db="EMBL/GenBank/DDBJ databases">
        <title>Draft genome sequence of Haematococcus lacustris strain NIES-144.</title>
        <authorList>
            <person name="Morimoto D."/>
            <person name="Nakagawa S."/>
            <person name="Yoshida T."/>
            <person name="Sawayama S."/>
        </authorList>
    </citation>
    <scope>NUCLEOTIDE SEQUENCE [LARGE SCALE GENOMIC DNA]</scope>
    <source>
        <strain evidence="2 3">NIES-144</strain>
    </source>
</reference>
<name>A0A699YZZ5_HAELA</name>